<gene>
    <name evidence="2" type="ORF">LMG3458_05489</name>
</gene>
<accession>A0A6S7APM6</accession>
<protein>
    <recommendedName>
        <fullName evidence="1">Lysozyme inhibitor LprI-like N-terminal domain-containing protein</fullName>
    </recommendedName>
</protein>
<sequence length="274" mass="30129">MPIFPVTADLCLNVSAARAHPRPTWRAWVIGAALSLSAVATPAHAEATLVVDLLDMARDGDQAAALLGVIAIDRNEEQFAESPVQSGACSGPVPEDINADGACYAVLLRDSHLQISNLRSDVVAQLGNTDYLLLRWRTSPVGNASAADAGGRFFQAQVGYNGFYNGNQGEFFDLSRLPGELNPNRPYAFLQQYYDDRLNQIYRHTLAAPALRPEHAETLRQAQREWLNKTQAICDAPEMAEPETRAKCIAERSAQRVWEIKALRLEWGVAKDLT</sequence>
<name>A0A6S7APM6_9BURK</name>
<dbReference type="AlphaFoldDB" id="A0A6S7APM6"/>
<dbReference type="Gene3D" id="1.20.1270.180">
    <property type="match status" value="1"/>
</dbReference>
<reference evidence="2 3" key="1">
    <citation type="submission" date="2020-04" db="EMBL/GenBank/DDBJ databases">
        <authorList>
            <person name="De Canck E."/>
        </authorList>
    </citation>
    <scope>NUCLEOTIDE SEQUENCE [LARGE SCALE GENOMIC DNA]</scope>
    <source>
        <strain evidence="2 3">LMG 3458</strain>
    </source>
</reference>
<dbReference type="Proteomes" id="UP000494111">
    <property type="component" value="Unassembled WGS sequence"/>
</dbReference>
<dbReference type="InterPro" id="IPR009739">
    <property type="entry name" value="LprI-like_N"/>
</dbReference>
<dbReference type="EMBL" id="CADIJO010000030">
    <property type="protein sequence ID" value="CAB3738108.1"/>
    <property type="molecule type" value="Genomic_DNA"/>
</dbReference>
<evidence type="ECO:0000313" key="3">
    <source>
        <dbReference type="Proteomes" id="UP000494111"/>
    </source>
</evidence>
<feature type="domain" description="Lysozyme inhibitor LprI-like N-terminal" evidence="1">
    <location>
        <begin position="192"/>
        <end position="257"/>
    </location>
</feature>
<dbReference type="Pfam" id="PF07007">
    <property type="entry name" value="LprI"/>
    <property type="match status" value="1"/>
</dbReference>
<dbReference type="RefSeq" id="WP_175193875.1">
    <property type="nucleotide sequence ID" value="NZ_CADIJO010000030.1"/>
</dbReference>
<proteinExistence type="predicted"/>
<evidence type="ECO:0000259" key="1">
    <source>
        <dbReference type="Pfam" id="PF07007"/>
    </source>
</evidence>
<organism evidence="2 3">
    <name type="scientific">Achromobacter deleyi</name>
    <dbReference type="NCBI Taxonomy" id="1353891"/>
    <lineage>
        <taxon>Bacteria</taxon>
        <taxon>Pseudomonadati</taxon>
        <taxon>Pseudomonadota</taxon>
        <taxon>Betaproteobacteria</taxon>
        <taxon>Burkholderiales</taxon>
        <taxon>Alcaligenaceae</taxon>
        <taxon>Achromobacter</taxon>
    </lineage>
</organism>
<evidence type="ECO:0000313" key="2">
    <source>
        <dbReference type="EMBL" id="CAB3738108.1"/>
    </source>
</evidence>